<dbReference type="STRING" id="65393.PCC7424_3475"/>
<feature type="compositionally biased region" description="Pro residues" evidence="1">
    <location>
        <begin position="771"/>
        <end position="781"/>
    </location>
</feature>
<dbReference type="CDD" id="cd00143">
    <property type="entry name" value="PP2Cc"/>
    <property type="match status" value="1"/>
</dbReference>
<dbReference type="Pfam" id="PF13672">
    <property type="entry name" value="PP2C_2"/>
    <property type="match status" value="1"/>
</dbReference>
<organism evidence="3 4">
    <name type="scientific">Gloeothece citriformis (strain PCC 7424)</name>
    <name type="common">Cyanothece sp. (strain PCC 7424)</name>
    <dbReference type="NCBI Taxonomy" id="65393"/>
    <lineage>
        <taxon>Bacteria</taxon>
        <taxon>Bacillati</taxon>
        <taxon>Cyanobacteriota</taxon>
        <taxon>Cyanophyceae</taxon>
        <taxon>Oscillatoriophycideae</taxon>
        <taxon>Chroococcales</taxon>
        <taxon>Aphanothecaceae</taxon>
        <taxon>Gloeothece</taxon>
        <taxon>Gloeothece citriformis</taxon>
    </lineage>
</organism>
<dbReference type="SMART" id="SM00332">
    <property type="entry name" value="PP2Cc"/>
    <property type="match status" value="1"/>
</dbReference>
<accession>B7KFF2</accession>
<dbReference type="SUPFAM" id="SSF81606">
    <property type="entry name" value="PP2C-like"/>
    <property type="match status" value="1"/>
</dbReference>
<dbReference type="Gene3D" id="3.60.40.10">
    <property type="entry name" value="PPM-type phosphatase domain"/>
    <property type="match status" value="1"/>
</dbReference>
<reference evidence="4" key="1">
    <citation type="journal article" date="2011" name="MBio">
        <title>Novel metabolic attributes of the genus Cyanothece, comprising a group of unicellular nitrogen-fixing Cyanobacteria.</title>
        <authorList>
            <person name="Bandyopadhyay A."/>
            <person name="Elvitigala T."/>
            <person name="Welsh E."/>
            <person name="Stockel J."/>
            <person name="Liberton M."/>
            <person name="Min H."/>
            <person name="Sherman L.A."/>
            <person name="Pakrasi H.B."/>
        </authorList>
    </citation>
    <scope>NUCLEOTIDE SEQUENCE [LARGE SCALE GENOMIC DNA]</scope>
    <source>
        <strain evidence="4">PCC 7424</strain>
    </source>
</reference>
<evidence type="ECO:0000313" key="3">
    <source>
        <dbReference type="EMBL" id="ACK71868.1"/>
    </source>
</evidence>
<evidence type="ECO:0000259" key="2">
    <source>
        <dbReference type="PROSITE" id="PS51746"/>
    </source>
</evidence>
<dbReference type="EMBL" id="CP001291">
    <property type="protein sequence ID" value="ACK71868.1"/>
    <property type="molecule type" value="Genomic_DNA"/>
</dbReference>
<dbReference type="AlphaFoldDB" id="B7KFF2"/>
<dbReference type="RefSeq" id="WP_015955463.1">
    <property type="nucleotide sequence ID" value="NC_011729.1"/>
</dbReference>
<dbReference type="OrthoDB" id="495860at2"/>
<feature type="compositionally biased region" description="Low complexity" evidence="1">
    <location>
        <begin position="575"/>
        <end position="597"/>
    </location>
</feature>
<name>B7KFF2_GLOC7</name>
<evidence type="ECO:0000313" key="4">
    <source>
        <dbReference type="Proteomes" id="UP000002384"/>
    </source>
</evidence>
<sequence>MDNSEATLQCQNLTCLASNPATHQFCLKCGTPLVRRYLRVIGDGVKTDYQPGELLDERYLIKQSQIVLDTKPALSPQAPEEFPNFILPYLKLFSYKLHIPQIYGYIPPSDDQKDQTMWLLEYGTVPTNATGELKYSELLPSLEQCWPEASEMRQLNWLWQMAKLWQPLVNKEVASSLFNSDLLRVNDRHIQLLELHLDHDVKVNFKPLGKLWSQWVSSASPRIRDFLGQLSQQLETGKITRTEQLISLLDLALFNLGQSQKRTYQIFTVTDTGQTREHNEDACYPVSDRVITFDEQETSLAIVCDGIGGQEGGEIASNLAIETLSRDILNFAQTSSPWNPIQYISSIEKAIAHANDAISGRNDQENRHERQRMGTTLVLGLNHNHEMYIAHVGDSRVYWITPNSCQQITTDDDLASREVRLGYLAYRDAVQYPNAGALVQALGMSGSPSLHPTVQRFILDENCIFLLCSDGLSDYDRVEQFWQSEIVSIINENKDLSEVGKQLIKIANEKNGHDNITIALIYCQVEPKDQDSQTPLSFSELESSISSLSGPTFIEQTENFNLQEEEDADIPTVISSPVTPATPLSSPTPTTSVPPRSRSPFPLLLSLLGVGIAIIGGGYLGQKLLFPNLSVNKSPTTSPTVSPIIPNSSPEVLETLNKGELIEFTTTTTLNISGETSTETPPETSQPISQGSIFQVVEVREDTVLLKDCLSQGVESAVNPSSSPEISVLKTSLKSEEYKTIPPNSPSVQKLKNCQVSNPIDPSESSSPTPEKSPLPTTAPE</sequence>
<gene>
    <name evidence="3" type="ordered locus">PCC7424_3475</name>
</gene>
<dbReference type="PROSITE" id="PS51746">
    <property type="entry name" value="PPM_2"/>
    <property type="match status" value="1"/>
</dbReference>
<keyword evidence="4" id="KW-1185">Reference proteome</keyword>
<feature type="domain" description="PPM-type phosphatase" evidence="2">
    <location>
        <begin position="263"/>
        <end position="523"/>
    </location>
</feature>
<dbReference type="KEGG" id="cyc:PCC7424_3475"/>
<dbReference type="InterPro" id="IPR036457">
    <property type="entry name" value="PPM-type-like_dom_sf"/>
</dbReference>
<dbReference type="Proteomes" id="UP000002384">
    <property type="component" value="Chromosome"/>
</dbReference>
<evidence type="ECO:0000256" key="1">
    <source>
        <dbReference type="SAM" id="MobiDB-lite"/>
    </source>
</evidence>
<dbReference type="InterPro" id="IPR001932">
    <property type="entry name" value="PPM-type_phosphatase-like_dom"/>
</dbReference>
<protein>
    <submittedName>
        <fullName evidence="3">Protein serine/threonine phosphatase</fullName>
    </submittedName>
</protein>
<dbReference type="eggNOG" id="COG0631">
    <property type="taxonomic scope" value="Bacteria"/>
</dbReference>
<dbReference type="HOGENOM" id="CLU_017255_0_0_3"/>
<proteinExistence type="predicted"/>
<feature type="region of interest" description="Disordered" evidence="1">
    <location>
        <begin position="573"/>
        <end position="597"/>
    </location>
</feature>
<feature type="region of interest" description="Disordered" evidence="1">
    <location>
        <begin position="738"/>
        <end position="781"/>
    </location>
</feature>
<dbReference type="SMART" id="SM00331">
    <property type="entry name" value="PP2C_SIG"/>
    <property type="match status" value="1"/>
</dbReference>
<feature type="compositionally biased region" description="Polar residues" evidence="1">
    <location>
        <begin position="746"/>
        <end position="760"/>
    </location>
</feature>